<name>A0A8S5RWB5_9CAUD</name>
<sequence>MSPFSLSLILFHGRHGKNILTAPSLLSPI</sequence>
<dbReference type="EMBL" id="BK032498">
    <property type="protein sequence ID" value="DAF43068.1"/>
    <property type="molecule type" value="Genomic_DNA"/>
</dbReference>
<evidence type="ECO:0000313" key="1">
    <source>
        <dbReference type="EMBL" id="DAF43068.1"/>
    </source>
</evidence>
<reference evidence="1" key="1">
    <citation type="journal article" date="2021" name="Proc. Natl. Acad. Sci. U.S.A.">
        <title>A Catalog of Tens of Thousands of Viruses from Human Metagenomes Reveals Hidden Associations with Chronic Diseases.</title>
        <authorList>
            <person name="Tisza M.J."/>
            <person name="Buck C.B."/>
        </authorList>
    </citation>
    <scope>NUCLEOTIDE SEQUENCE</scope>
    <source>
        <strain evidence="1">Ct0Go27</strain>
    </source>
</reference>
<organism evidence="1">
    <name type="scientific">Siphoviridae sp. ct0Go27</name>
    <dbReference type="NCBI Taxonomy" id="2827761"/>
    <lineage>
        <taxon>Viruses</taxon>
        <taxon>Duplodnaviria</taxon>
        <taxon>Heunggongvirae</taxon>
        <taxon>Uroviricota</taxon>
        <taxon>Caudoviricetes</taxon>
    </lineage>
</organism>
<accession>A0A8S5RWB5</accession>
<proteinExistence type="predicted"/>
<protein>
    <submittedName>
        <fullName evidence="1">Uncharacterized protein</fullName>
    </submittedName>
</protein>